<reference evidence="1 2" key="1">
    <citation type="submission" date="2018-09" db="EMBL/GenBank/DDBJ databases">
        <authorList>
            <person name="Grouzdev D.S."/>
            <person name="Krutkina M.S."/>
        </authorList>
    </citation>
    <scope>NUCLEOTIDE SEQUENCE [LARGE SCALE GENOMIC DNA]</scope>
    <source>
        <strain evidence="1 2">RmlP001</strain>
    </source>
</reference>
<gene>
    <name evidence="1" type="ORF">D3272_21420</name>
</gene>
<keyword evidence="2" id="KW-1185">Reference proteome</keyword>
<proteinExistence type="predicted"/>
<dbReference type="OrthoDB" id="367448at2"/>
<dbReference type="EMBL" id="QYBC01000021">
    <property type="protein sequence ID" value="RYB02248.1"/>
    <property type="molecule type" value="Genomic_DNA"/>
</dbReference>
<comment type="caution">
    <text evidence="1">The sequence shown here is derived from an EMBL/GenBank/DDBJ whole genome shotgun (WGS) entry which is preliminary data.</text>
</comment>
<organism evidence="1 2">
    <name type="scientific">Lichenibacterium ramalinae</name>
    <dbReference type="NCBI Taxonomy" id="2316527"/>
    <lineage>
        <taxon>Bacteria</taxon>
        <taxon>Pseudomonadati</taxon>
        <taxon>Pseudomonadota</taxon>
        <taxon>Alphaproteobacteria</taxon>
        <taxon>Hyphomicrobiales</taxon>
        <taxon>Lichenihabitantaceae</taxon>
        <taxon>Lichenibacterium</taxon>
    </lineage>
</organism>
<dbReference type="RefSeq" id="WP_129221257.1">
    <property type="nucleotide sequence ID" value="NZ_QYBC01000021.1"/>
</dbReference>
<reference evidence="1 2" key="2">
    <citation type="submission" date="2019-02" db="EMBL/GenBank/DDBJ databases">
        <title>'Lichenibacterium ramalinii' gen. nov. sp. nov., 'Lichenibacterium minor' gen. nov. sp. nov.</title>
        <authorList>
            <person name="Pankratov T."/>
        </authorList>
    </citation>
    <scope>NUCLEOTIDE SEQUENCE [LARGE SCALE GENOMIC DNA]</scope>
    <source>
        <strain evidence="1 2">RmlP001</strain>
    </source>
</reference>
<protein>
    <submittedName>
        <fullName evidence="1">Uncharacterized protein</fullName>
    </submittedName>
</protein>
<accession>A0A4Q2RBF0</accession>
<dbReference type="Proteomes" id="UP000289411">
    <property type="component" value="Unassembled WGS sequence"/>
</dbReference>
<evidence type="ECO:0000313" key="2">
    <source>
        <dbReference type="Proteomes" id="UP000289411"/>
    </source>
</evidence>
<dbReference type="AlphaFoldDB" id="A0A4Q2RBF0"/>
<evidence type="ECO:0000313" key="1">
    <source>
        <dbReference type="EMBL" id="RYB02248.1"/>
    </source>
</evidence>
<name>A0A4Q2RBF0_9HYPH</name>
<sequence>MSYRIMARTTERSTGITRPTALQALQAVRSLSGDGFRLTAIIDDDGDAVPVEKLEELARSEDRHAR</sequence>